<sequence>MSSQGPPQSVVMSTDLPFFHQRLSLTRRRAHDRVEGRLKRTAYTLLGAADQATVLAAIYAKLRARVATIMPTRLARTVFPYDTVVEAVIAEVFYDNLALFRIDGEDDSTVEELLNWEG</sequence>
<evidence type="ECO:0000313" key="2">
    <source>
        <dbReference type="Proteomes" id="UP001446871"/>
    </source>
</evidence>
<organism evidence="1 2">
    <name type="scientific">Apiospora saccharicola</name>
    <dbReference type="NCBI Taxonomy" id="335842"/>
    <lineage>
        <taxon>Eukaryota</taxon>
        <taxon>Fungi</taxon>
        <taxon>Dikarya</taxon>
        <taxon>Ascomycota</taxon>
        <taxon>Pezizomycotina</taxon>
        <taxon>Sordariomycetes</taxon>
        <taxon>Xylariomycetidae</taxon>
        <taxon>Amphisphaeriales</taxon>
        <taxon>Apiosporaceae</taxon>
        <taxon>Apiospora</taxon>
    </lineage>
</organism>
<accession>A0ABR1WJV3</accession>
<proteinExistence type="predicted"/>
<protein>
    <submittedName>
        <fullName evidence="1">Uncharacterized protein</fullName>
    </submittedName>
</protein>
<reference evidence="1 2" key="1">
    <citation type="submission" date="2023-01" db="EMBL/GenBank/DDBJ databases">
        <title>Analysis of 21 Apiospora genomes using comparative genomics revels a genus with tremendous synthesis potential of carbohydrate active enzymes and secondary metabolites.</title>
        <authorList>
            <person name="Sorensen T."/>
        </authorList>
    </citation>
    <scope>NUCLEOTIDE SEQUENCE [LARGE SCALE GENOMIC DNA]</scope>
    <source>
        <strain evidence="1 2">CBS 83171</strain>
    </source>
</reference>
<keyword evidence="2" id="KW-1185">Reference proteome</keyword>
<evidence type="ECO:0000313" key="1">
    <source>
        <dbReference type="EMBL" id="KAK8083801.1"/>
    </source>
</evidence>
<dbReference type="EMBL" id="JAQQWM010000001">
    <property type="protein sequence ID" value="KAK8083801.1"/>
    <property type="molecule type" value="Genomic_DNA"/>
</dbReference>
<comment type="caution">
    <text evidence="1">The sequence shown here is derived from an EMBL/GenBank/DDBJ whole genome shotgun (WGS) entry which is preliminary data.</text>
</comment>
<name>A0ABR1WJV3_9PEZI</name>
<dbReference type="Proteomes" id="UP001446871">
    <property type="component" value="Unassembled WGS sequence"/>
</dbReference>
<gene>
    <name evidence="1" type="ORF">PG996_002582</name>
</gene>